<keyword evidence="2" id="KW-1185">Reference proteome</keyword>
<evidence type="ECO:0000313" key="2">
    <source>
        <dbReference type="Proteomes" id="UP001171945"/>
    </source>
</evidence>
<dbReference type="InterPro" id="IPR009057">
    <property type="entry name" value="Homeodomain-like_sf"/>
</dbReference>
<dbReference type="EMBL" id="JAUCGM010000646">
    <property type="protein sequence ID" value="MDM8563450.1"/>
    <property type="molecule type" value="Genomic_DNA"/>
</dbReference>
<proteinExistence type="predicted"/>
<dbReference type="InterPro" id="IPR007367">
    <property type="entry name" value="DUF433"/>
</dbReference>
<dbReference type="PANTHER" id="PTHR34849">
    <property type="entry name" value="SSL5025 PROTEIN"/>
    <property type="match status" value="1"/>
</dbReference>
<dbReference type="Gene3D" id="1.10.10.10">
    <property type="entry name" value="Winged helix-like DNA-binding domain superfamily/Winged helix DNA-binding domain"/>
    <property type="match status" value="1"/>
</dbReference>
<gene>
    <name evidence="1" type="ORF">QUF54_08865</name>
</gene>
<organism evidence="1 2">
    <name type="scientific">Candidatus Marithioploca araucensis</name>
    <dbReference type="NCBI Taxonomy" id="70273"/>
    <lineage>
        <taxon>Bacteria</taxon>
        <taxon>Pseudomonadati</taxon>
        <taxon>Pseudomonadota</taxon>
        <taxon>Gammaproteobacteria</taxon>
        <taxon>Thiotrichales</taxon>
        <taxon>Thiotrichaceae</taxon>
        <taxon>Candidatus Marithioploca</taxon>
    </lineage>
</organism>
<dbReference type="Pfam" id="PF04255">
    <property type="entry name" value="DUF433"/>
    <property type="match status" value="1"/>
</dbReference>
<sequence length="144" mass="16498">ENTETLSISLPTSFVHFINGYITTHENKSPSVVIQEALQLLSDREQGRTSHVIQKQANINSGRACIANTRLTVWNLVVWHQLGLSDQELLQKYPQLTQNQLEATWNYYAHHKDEIERDIKENEEIDNLSDEELDQLLTVSQGNG</sequence>
<protein>
    <submittedName>
        <fullName evidence="1">DUF433 domain-containing protein</fullName>
    </submittedName>
</protein>
<evidence type="ECO:0000313" key="1">
    <source>
        <dbReference type="EMBL" id="MDM8563450.1"/>
    </source>
</evidence>
<dbReference type="InterPro" id="IPR036388">
    <property type="entry name" value="WH-like_DNA-bd_sf"/>
</dbReference>
<comment type="caution">
    <text evidence="1">The sequence shown here is derived from an EMBL/GenBank/DDBJ whole genome shotgun (WGS) entry which is preliminary data.</text>
</comment>
<dbReference type="Proteomes" id="UP001171945">
    <property type="component" value="Unassembled WGS sequence"/>
</dbReference>
<feature type="non-terminal residue" evidence="1">
    <location>
        <position position="1"/>
    </location>
</feature>
<dbReference type="SUPFAM" id="SSF46689">
    <property type="entry name" value="Homeodomain-like"/>
    <property type="match status" value="1"/>
</dbReference>
<accession>A0ABT7VV46</accession>
<reference evidence="1" key="1">
    <citation type="submission" date="2023-06" db="EMBL/GenBank/DDBJ databases">
        <title>Uncultivated large filamentous bacteria from sulfidic sediments reveal new species and different genomic features in energy metabolism and defense.</title>
        <authorList>
            <person name="Fonseca A."/>
        </authorList>
    </citation>
    <scope>NUCLEOTIDE SEQUENCE</scope>
    <source>
        <strain evidence="1">HSG4</strain>
    </source>
</reference>
<name>A0ABT7VV46_9GAMM</name>
<dbReference type="PANTHER" id="PTHR34849:SF4">
    <property type="entry name" value="SLR1209 PROTEIN"/>
    <property type="match status" value="1"/>
</dbReference>